<dbReference type="EMBL" id="BDIP01000031">
    <property type="protein sequence ID" value="GIQ79626.1"/>
    <property type="molecule type" value="Genomic_DNA"/>
</dbReference>
<gene>
    <name evidence="2" type="ORF">KIPB_000296</name>
</gene>
<comment type="caution">
    <text evidence="2">The sequence shown here is derived from an EMBL/GenBank/DDBJ whole genome shotgun (WGS) entry which is preliminary data.</text>
</comment>
<evidence type="ECO:0000256" key="1">
    <source>
        <dbReference type="SAM" id="Phobius"/>
    </source>
</evidence>
<keyword evidence="1" id="KW-0472">Membrane</keyword>
<keyword evidence="3" id="KW-1185">Reference proteome</keyword>
<reference evidence="2 3" key="1">
    <citation type="journal article" date="2018" name="PLoS ONE">
        <title>The draft genome of Kipferlia bialata reveals reductive genome evolution in fornicate parasites.</title>
        <authorList>
            <person name="Tanifuji G."/>
            <person name="Takabayashi S."/>
            <person name="Kume K."/>
            <person name="Takagi M."/>
            <person name="Nakayama T."/>
            <person name="Kamikawa R."/>
            <person name="Inagaki Y."/>
            <person name="Hashimoto T."/>
        </authorList>
    </citation>
    <scope>NUCLEOTIDE SEQUENCE [LARGE SCALE GENOMIC DNA]</scope>
    <source>
        <strain evidence="2">NY0173</strain>
    </source>
</reference>
<sequence>MYAIGSDAVSIMGDTLVVCDEKSHNQSTTMASGTVFVYRYQSGTDTWDLVTQIDNTFGAAGDDMTGFAAAATLLTETQLLVSDDLYGEANRGRAHLYTCGYTDGDTDVYECTHSMFIEPPTDCMPGSCWMGHTFNTDPSDPSMLAMGIVTQRGRNKFNMVSERWTTTVYTLDLDALTYTYITIPNPEGDGYQVPEVAGVVVSGGFMGSILEETGTGESEYNAMYHRNSANEWILDQKITSDICTAGSPVPYCQAGGFGGDMVLSPPDEETGFPTLALYSDSCSQSLDPSGCVVFLTPTPIPGADPETESAYTWGVVGGIESLAPDGSSMGVYMVFPSADTMLTSVSKSADLLGISINASDVVSPVPTSVTTTPEAAEIGRYILDDLTLHFYTESGQVAYDSTATVTLAIPDLQTVMECTPVDGAYLVDSLQLPIDAQVEAGVTLDMTATYFSGTGTQYYASPDSVIVMDTQLPSAYGPTSSATVSPTYLSLPAGTTHTFSTVLHNEYGAVVCDKRDVSLTTSSATGEAHPLAVYDDASCIYSQSLTVSVGDAVYVLTYMDEAGQPAFTQANTLTFSSPNDVTGVSVSPISCQLYMPQRFEVSLSDSEGNKVGGDLVSVYLGWARPTNPSAPLDTEPDTESLTPLSWSAVDSVFCGLTTVQSDEHTALEVYTRDSDSGVYTLVGTVSVDVVEPLAGLATVSGVPGRALSGPLTSSPMEYNVDSSDNTGVAVSSQMLFSLDLDLLQVTSYLVQYYTDKTDEHGYVSFDVLDTEPLWVEYPSDEYDQEAFTMAFDPSTGYLAVCRRADTPGDSGVYIYTVDRETGVLSKELFLTTPKPTYLAGNCAMRDGVLAALEEVYVYAKVDGVWTRTHTIANPFGSPKEGTGLFGASVAIDGDLVSAVDNMPVSCQDKAHKTEVGRTTGVFRLNDDGTSERLDTVCYTEDAKNTGAGIGGSMQLRDGTLVTTSLTLNTVYIHTLREGSDTLQLVRSLVYAPGSDVDPTHSTLGYFTAFAGETVFVSSVYVLEDGAISADFHDTTIALLYSGIKDDPYLGSISVDPTDLDCQTDSVVFTVSLYDASGALLTSDLTSDIAVAWGTTVPDSVTFNPIDSTYACAYGDTSSMTALPSVTPLSVHVTTGGGGLYALSQDNASVQVTVDYGTPTTFVWVDPANAMFPGDARTHGCYFSILDDQGMPMVDPSCRMMDCLGADCDPEDPDAFWEYLSFDLDRGAWTSDIYEHETCLEDVPYTVKVPGSSGVDTDYTLVTTILSYYGTPDTLYMTPREAVLGQDMQISVTSTDSCGLPIPTDNGLSGSWYPTGVRTLADFDVTDSTYHLTLPVGLDQLLYSPVVALTTLGTDYYEAVNVSMGTITRVEIKPDYIVSGPHTTTLMITPYNEFDHVMQGDTSFEVTCVQGDPADGGVTLYADVCMTCSPVGYSVNLEGHWSTADTPFSISVGSLTTPVSSVEVTLIYKAPWWYYALSVMTLLLLSLCGYGVYVHMTRAAKERQGYAPLALGGVGYSDTITESGTESPDTTDVVSIKE</sequence>
<protein>
    <submittedName>
        <fullName evidence="2">Uncharacterized protein</fullName>
    </submittedName>
</protein>
<keyword evidence="1" id="KW-0812">Transmembrane</keyword>
<dbReference type="Proteomes" id="UP000265618">
    <property type="component" value="Unassembled WGS sequence"/>
</dbReference>
<accession>A0A9K3CNB5</accession>
<organism evidence="2 3">
    <name type="scientific">Kipferlia bialata</name>
    <dbReference type="NCBI Taxonomy" id="797122"/>
    <lineage>
        <taxon>Eukaryota</taxon>
        <taxon>Metamonada</taxon>
        <taxon>Carpediemonas-like organisms</taxon>
        <taxon>Kipferlia</taxon>
    </lineage>
</organism>
<evidence type="ECO:0000313" key="3">
    <source>
        <dbReference type="Proteomes" id="UP000265618"/>
    </source>
</evidence>
<feature type="transmembrane region" description="Helical" evidence="1">
    <location>
        <begin position="1471"/>
        <end position="1492"/>
    </location>
</feature>
<evidence type="ECO:0000313" key="2">
    <source>
        <dbReference type="EMBL" id="GIQ79626.1"/>
    </source>
</evidence>
<proteinExistence type="predicted"/>
<name>A0A9K3CNB5_9EUKA</name>
<keyword evidence="1" id="KW-1133">Transmembrane helix</keyword>